<evidence type="ECO:0000313" key="2">
    <source>
        <dbReference type="EMBL" id="PLW28365.1"/>
    </source>
</evidence>
<dbReference type="EMBL" id="PGCJ01000447">
    <property type="protein sequence ID" value="PLW28365.1"/>
    <property type="molecule type" value="Genomic_DNA"/>
</dbReference>
<comment type="caution">
    <text evidence="2">The sequence shown here is derived from an EMBL/GenBank/DDBJ whole genome shotgun (WGS) entry which is preliminary data.</text>
</comment>
<feature type="chain" id="PRO_5014801550" evidence="1">
    <location>
        <begin position="19"/>
        <end position="86"/>
    </location>
</feature>
<proteinExistence type="predicted"/>
<organism evidence="2 3">
    <name type="scientific">Puccinia coronata f. sp. avenae</name>
    <dbReference type="NCBI Taxonomy" id="200324"/>
    <lineage>
        <taxon>Eukaryota</taxon>
        <taxon>Fungi</taxon>
        <taxon>Dikarya</taxon>
        <taxon>Basidiomycota</taxon>
        <taxon>Pucciniomycotina</taxon>
        <taxon>Pucciniomycetes</taxon>
        <taxon>Pucciniales</taxon>
        <taxon>Pucciniaceae</taxon>
        <taxon>Puccinia</taxon>
    </lineage>
</organism>
<reference evidence="2 3" key="1">
    <citation type="submission" date="2017-11" db="EMBL/GenBank/DDBJ databases">
        <title>De novo assembly and phasing of dikaryotic genomes from two isolates of Puccinia coronata f. sp. avenae, the causal agent of oat crown rust.</title>
        <authorList>
            <person name="Miller M.E."/>
            <person name="Zhang Y."/>
            <person name="Omidvar V."/>
            <person name="Sperschneider J."/>
            <person name="Schwessinger B."/>
            <person name="Raley C."/>
            <person name="Palmer J.M."/>
            <person name="Garnica D."/>
            <person name="Upadhyaya N."/>
            <person name="Rathjen J."/>
            <person name="Taylor J.M."/>
            <person name="Park R.F."/>
            <person name="Dodds P.N."/>
            <person name="Hirsch C.D."/>
            <person name="Kianian S.F."/>
            <person name="Figueroa M."/>
        </authorList>
    </citation>
    <scope>NUCLEOTIDE SEQUENCE [LARGE SCALE GENOMIC DNA]</scope>
    <source>
        <strain evidence="2">12NC29</strain>
    </source>
</reference>
<keyword evidence="1" id="KW-0732">Signal</keyword>
<sequence length="86" mass="9563">MKGCTLMTGSLLVIEVQTLMTNIELVIQETPNGRLNTSPQACFLMTGIKLVIRTTKMTNVKPVIKSQNLMTGLIPVIKVGYYDGWY</sequence>
<name>A0A2N5TS81_9BASI</name>
<evidence type="ECO:0000256" key="1">
    <source>
        <dbReference type="SAM" id="SignalP"/>
    </source>
</evidence>
<accession>A0A2N5TS81</accession>
<dbReference type="AlphaFoldDB" id="A0A2N5TS81"/>
<dbReference type="Proteomes" id="UP000235388">
    <property type="component" value="Unassembled WGS sequence"/>
</dbReference>
<gene>
    <name evidence="2" type="ORF">PCANC_23998</name>
</gene>
<protein>
    <submittedName>
        <fullName evidence="2">Uncharacterized protein</fullName>
    </submittedName>
</protein>
<keyword evidence="3" id="KW-1185">Reference proteome</keyword>
<evidence type="ECO:0000313" key="3">
    <source>
        <dbReference type="Proteomes" id="UP000235388"/>
    </source>
</evidence>
<feature type="signal peptide" evidence="1">
    <location>
        <begin position="1"/>
        <end position="18"/>
    </location>
</feature>